<dbReference type="Proteomes" id="UP000076858">
    <property type="component" value="Unassembled WGS sequence"/>
</dbReference>
<sequence length="62" mass="6945">MLILFFLNSPHPFSFKFSFLATGRCGLLGTGGNQLALVSWHVLFDPAQSAVEATLRRYQSRE</sequence>
<name>A0A164GX95_9CRUS</name>
<organism evidence="1 2">
    <name type="scientific">Daphnia magna</name>
    <dbReference type="NCBI Taxonomy" id="35525"/>
    <lineage>
        <taxon>Eukaryota</taxon>
        <taxon>Metazoa</taxon>
        <taxon>Ecdysozoa</taxon>
        <taxon>Arthropoda</taxon>
        <taxon>Crustacea</taxon>
        <taxon>Branchiopoda</taxon>
        <taxon>Diplostraca</taxon>
        <taxon>Cladocera</taxon>
        <taxon>Anomopoda</taxon>
        <taxon>Daphniidae</taxon>
        <taxon>Daphnia</taxon>
    </lineage>
</organism>
<gene>
    <name evidence="1" type="ORF">APZ42_004648</name>
</gene>
<comment type="caution">
    <text evidence="1">The sequence shown here is derived from an EMBL/GenBank/DDBJ whole genome shotgun (WGS) entry which is preliminary data.</text>
</comment>
<dbReference type="AlphaFoldDB" id="A0A164GX95"/>
<reference evidence="1 2" key="1">
    <citation type="submission" date="2016-03" db="EMBL/GenBank/DDBJ databases">
        <title>EvidentialGene: Evidence-directed Construction of Genes on Genomes.</title>
        <authorList>
            <person name="Gilbert D.G."/>
            <person name="Choi J.-H."/>
            <person name="Mockaitis K."/>
            <person name="Colbourne J."/>
            <person name="Pfrender M."/>
        </authorList>
    </citation>
    <scope>NUCLEOTIDE SEQUENCE [LARGE SCALE GENOMIC DNA]</scope>
    <source>
        <strain evidence="1 2">Xinb3</strain>
        <tissue evidence="1">Complete organism</tissue>
    </source>
</reference>
<evidence type="ECO:0000313" key="2">
    <source>
        <dbReference type="Proteomes" id="UP000076858"/>
    </source>
</evidence>
<accession>A0A164GX95</accession>
<proteinExistence type="predicted"/>
<keyword evidence="2" id="KW-1185">Reference proteome</keyword>
<evidence type="ECO:0000313" key="1">
    <source>
        <dbReference type="EMBL" id="KZR99467.1"/>
    </source>
</evidence>
<protein>
    <submittedName>
        <fullName evidence="1">Uncharacterized protein</fullName>
    </submittedName>
</protein>
<dbReference type="EMBL" id="LRGB01013556">
    <property type="protein sequence ID" value="KZR99467.1"/>
    <property type="molecule type" value="Genomic_DNA"/>
</dbReference>